<proteinExistence type="predicted"/>
<evidence type="ECO:0000313" key="3">
    <source>
        <dbReference type="EMBL" id="MBP2190802.1"/>
    </source>
</evidence>
<feature type="compositionally biased region" description="Gly residues" evidence="1">
    <location>
        <begin position="1"/>
        <end position="11"/>
    </location>
</feature>
<evidence type="ECO:0000256" key="1">
    <source>
        <dbReference type="SAM" id="MobiDB-lite"/>
    </source>
</evidence>
<keyword evidence="2" id="KW-1133">Transmembrane helix</keyword>
<comment type="caution">
    <text evidence="3">The sequence shown here is derived from an EMBL/GenBank/DDBJ whole genome shotgun (WGS) entry which is preliminary data.</text>
</comment>
<dbReference type="EMBL" id="JAGGMR010000001">
    <property type="protein sequence ID" value="MBP2190802.1"/>
    <property type="molecule type" value="Genomic_DNA"/>
</dbReference>
<gene>
    <name evidence="3" type="ORF">BJ987_003703</name>
</gene>
<keyword evidence="2" id="KW-0472">Membrane</keyword>
<reference evidence="3 4" key="1">
    <citation type="submission" date="2021-03" db="EMBL/GenBank/DDBJ databases">
        <title>Sequencing the genomes of 1000 actinobacteria strains.</title>
        <authorList>
            <person name="Klenk H.-P."/>
        </authorList>
    </citation>
    <scope>NUCLEOTIDE SEQUENCE [LARGE SCALE GENOMIC DNA]</scope>
    <source>
        <strain evidence="3 4">DSM 45516</strain>
    </source>
</reference>
<evidence type="ECO:0000313" key="4">
    <source>
        <dbReference type="Proteomes" id="UP001519325"/>
    </source>
</evidence>
<feature type="compositionally biased region" description="Polar residues" evidence="1">
    <location>
        <begin position="104"/>
        <end position="117"/>
    </location>
</feature>
<sequence>MTYPPGFGGGPYPQRDPDRWGQEPEWVSWPDDAPKVDVAPSNSGFPAATAFAVAADPTSSAAEIPALEADSGRGPGRFVALALTVLLVLTAGSAFFLFRGNGSSTEQAAGTTSSVSGAPSMPRPSKQVPVLPGDRFSYAEFGMAAWNFKFGNIELHADWVDGRDYESCRDIERDAKLTALGCQYASELAYRTENDGLMLTQFVLTMPDEATAAAAQDKFTGKDLRLRPGSYVPDYAVGKWKTEAKKNFLVVTVATATVAVTEAVVDKYLRYRHTDTALALMFR</sequence>
<evidence type="ECO:0000256" key="2">
    <source>
        <dbReference type="SAM" id="Phobius"/>
    </source>
</evidence>
<protein>
    <submittedName>
        <fullName evidence="3">Uncharacterized protein</fullName>
    </submittedName>
</protein>
<dbReference type="RefSeq" id="WP_209891458.1">
    <property type="nucleotide sequence ID" value="NZ_JAGGMR010000001.1"/>
</dbReference>
<feature type="transmembrane region" description="Helical" evidence="2">
    <location>
        <begin position="78"/>
        <end position="98"/>
    </location>
</feature>
<keyword evidence="2" id="KW-0812">Transmembrane</keyword>
<keyword evidence="4" id="KW-1185">Reference proteome</keyword>
<name>A0ABS4QGJ3_9NOCA</name>
<accession>A0ABS4QGJ3</accession>
<organism evidence="3 4">
    <name type="scientific">Nocardia goodfellowii</name>
    <dbReference type="NCBI Taxonomy" id="882446"/>
    <lineage>
        <taxon>Bacteria</taxon>
        <taxon>Bacillati</taxon>
        <taxon>Actinomycetota</taxon>
        <taxon>Actinomycetes</taxon>
        <taxon>Mycobacteriales</taxon>
        <taxon>Nocardiaceae</taxon>
        <taxon>Nocardia</taxon>
    </lineage>
</organism>
<feature type="region of interest" description="Disordered" evidence="1">
    <location>
        <begin position="1"/>
        <end position="38"/>
    </location>
</feature>
<feature type="region of interest" description="Disordered" evidence="1">
    <location>
        <begin position="104"/>
        <end position="127"/>
    </location>
</feature>
<dbReference type="Proteomes" id="UP001519325">
    <property type="component" value="Unassembled WGS sequence"/>
</dbReference>